<protein>
    <submittedName>
        <fullName evidence="1">Uncharacterized protein</fullName>
    </submittedName>
</protein>
<proteinExistence type="predicted"/>
<comment type="caution">
    <text evidence="1">The sequence shown here is derived from an EMBL/GenBank/DDBJ whole genome shotgun (WGS) entry which is preliminary data.</text>
</comment>
<sequence length="69" mass="8177">MISLSQLSGDKKVNPIILNEFIFYIRKECKYLYAARPPLYFFIRNCLFLCDFVTAGRKMILTRRKTGSY</sequence>
<dbReference type="EMBL" id="JZSH01000014">
    <property type="protein sequence ID" value="KJF78942.1"/>
    <property type="molecule type" value="Genomic_DNA"/>
</dbReference>
<name>A0A0D8LAR5_MORMO</name>
<dbReference type="Proteomes" id="UP000032582">
    <property type="component" value="Unassembled WGS sequence"/>
</dbReference>
<gene>
    <name evidence="1" type="ORF">UA45_02680</name>
</gene>
<evidence type="ECO:0000313" key="2">
    <source>
        <dbReference type="Proteomes" id="UP000032582"/>
    </source>
</evidence>
<organism evidence="1 2">
    <name type="scientific">Morganella morganii</name>
    <name type="common">Proteus morganii</name>
    <dbReference type="NCBI Taxonomy" id="582"/>
    <lineage>
        <taxon>Bacteria</taxon>
        <taxon>Pseudomonadati</taxon>
        <taxon>Pseudomonadota</taxon>
        <taxon>Gammaproteobacteria</taxon>
        <taxon>Enterobacterales</taxon>
        <taxon>Morganellaceae</taxon>
        <taxon>Morganella</taxon>
    </lineage>
</organism>
<reference evidence="1 2" key="1">
    <citation type="submission" date="2015-02" db="EMBL/GenBank/DDBJ databases">
        <title>Whole genome shotgun sequencing of cultured foodborne pathogen.</title>
        <authorList>
            <person name="Timme R."/>
            <person name="Allard M.W."/>
            <person name="Strain E."/>
            <person name="Evans P.S."/>
            <person name="Brown E."/>
        </authorList>
    </citation>
    <scope>NUCLEOTIDE SEQUENCE [LARGE SCALE GENOMIC DNA]</scope>
    <source>
        <strain evidence="1 2">GCSL-TSO-24</strain>
    </source>
</reference>
<accession>A0A0D8LAR5</accession>
<dbReference type="PATRIC" id="fig|582.24.peg.805"/>
<dbReference type="AlphaFoldDB" id="A0A0D8LAR5"/>
<evidence type="ECO:0000313" key="1">
    <source>
        <dbReference type="EMBL" id="KJF78942.1"/>
    </source>
</evidence>